<feature type="domain" description="Aminoacyl-transfer RNA synthetases class-II family profile" evidence="6">
    <location>
        <begin position="18"/>
        <end position="320"/>
    </location>
</feature>
<dbReference type="RefSeq" id="WP_119911392.1">
    <property type="nucleotide sequence ID" value="NZ_QZCH01000018.1"/>
</dbReference>
<evidence type="ECO:0000256" key="2">
    <source>
        <dbReference type="ARBA" id="ARBA00022598"/>
    </source>
</evidence>
<evidence type="ECO:0000256" key="4">
    <source>
        <dbReference type="ARBA" id="ARBA00022840"/>
    </source>
</evidence>
<dbReference type="GO" id="GO:0000049">
    <property type="term" value="F:tRNA binding"/>
    <property type="evidence" value="ECO:0007669"/>
    <property type="project" value="TreeGrafter"/>
</dbReference>
<evidence type="ECO:0000256" key="3">
    <source>
        <dbReference type="ARBA" id="ARBA00022741"/>
    </source>
</evidence>
<accession>A0A418YCZ5</accession>
<organism evidence="7 8">
    <name type="scientific">Motilimonas pumila</name>
    <dbReference type="NCBI Taxonomy" id="2303987"/>
    <lineage>
        <taxon>Bacteria</taxon>
        <taxon>Pseudomonadati</taxon>
        <taxon>Pseudomonadota</taxon>
        <taxon>Gammaproteobacteria</taxon>
        <taxon>Alteromonadales</taxon>
        <taxon>Alteromonadales genera incertae sedis</taxon>
        <taxon>Motilimonas</taxon>
    </lineage>
</organism>
<keyword evidence="4" id="KW-0067">ATP-binding</keyword>
<dbReference type="Pfam" id="PF00152">
    <property type="entry name" value="tRNA-synt_2"/>
    <property type="match status" value="1"/>
</dbReference>
<dbReference type="GO" id="GO:0006430">
    <property type="term" value="P:lysyl-tRNA aminoacylation"/>
    <property type="evidence" value="ECO:0007669"/>
    <property type="project" value="InterPro"/>
</dbReference>
<dbReference type="NCBIfam" id="NF006828">
    <property type="entry name" value="PRK09350.1"/>
    <property type="match status" value="1"/>
</dbReference>
<comment type="catalytic activity">
    <reaction evidence="5">
        <text>D-beta-lysine + L-lysyl-[protein] + ATP = N(6)-((3R)-3,6-diaminohexanoyl)-L-lysyl-[protein] + AMP + diphosphate + H(+)</text>
        <dbReference type="Rhea" id="RHEA:83435"/>
        <dbReference type="Rhea" id="RHEA-COMP:9752"/>
        <dbReference type="Rhea" id="RHEA-COMP:20131"/>
        <dbReference type="ChEBI" id="CHEBI:15378"/>
        <dbReference type="ChEBI" id="CHEBI:29969"/>
        <dbReference type="ChEBI" id="CHEBI:30616"/>
        <dbReference type="ChEBI" id="CHEBI:33019"/>
        <dbReference type="ChEBI" id="CHEBI:84138"/>
        <dbReference type="ChEBI" id="CHEBI:156053"/>
        <dbReference type="ChEBI" id="CHEBI:456215"/>
    </reaction>
    <physiologicalReaction direction="left-to-right" evidence="5">
        <dbReference type="Rhea" id="RHEA:83436"/>
    </physiologicalReaction>
</comment>
<dbReference type="GO" id="GO:0004824">
    <property type="term" value="F:lysine-tRNA ligase activity"/>
    <property type="evidence" value="ECO:0007669"/>
    <property type="project" value="InterPro"/>
</dbReference>
<keyword evidence="7" id="KW-0251">Elongation factor</keyword>
<reference evidence="7 8" key="1">
    <citation type="submission" date="2018-09" db="EMBL/GenBank/DDBJ databases">
        <authorList>
            <person name="Wang F."/>
        </authorList>
    </citation>
    <scope>NUCLEOTIDE SEQUENCE [LARGE SCALE GENOMIC DNA]</scope>
    <source>
        <strain evidence="7 8">PLHSC7-2</strain>
    </source>
</reference>
<dbReference type="Proteomes" id="UP000283255">
    <property type="component" value="Unassembled WGS sequence"/>
</dbReference>
<dbReference type="SUPFAM" id="SSF55681">
    <property type="entry name" value="Class II aaRS and biotin synthetases"/>
    <property type="match status" value="1"/>
</dbReference>
<dbReference type="FunFam" id="3.30.930.10:FF:000017">
    <property type="entry name" value="Elongation factor P--(R)-beta-lysine ligase"/>
    <property type="match status" value="1"/>
</dbReference>
<dbReference type="InterPro" id="IPR006195">
    <property type="entry name" value="aa-tRNA-synth_II"/>
</dbReference>
<reference evidence="7 8" key="2">
    <citation type="submission" date="2019-01" db="EMBL/GenBank/DDBJ databases">
        <title>Motilimonas pumilus sp. nov., isolated from the gut of sea cucumber (Apostichopus japonicus).</title>
        <authorList>
            <person name="Wang F.-Q."/>
            <person name="Ren L.-H."/>
            <person name="Lin Y.-W."/>
            <person name="Sun G.-H."/>
            <person name="Du Z.-J."/>
            <person name="Zhao J.-X."/>
            <person name="Liu X.-J."/>
            <person name="Liu L.-J."/>
        </authorList>
    </citation>
    <scope>NUCLEOTIDE SEQUENCE [LARGE SCALE GENOMIC DNA]</scope>
    <source>
        <strain evidence="7 8">PLHSC7-2</strain>
    </source>
</reference>
<evidence type="ECO:0000313" key="8">
    <source>
        <dbReference type="Proteomes" id="UP000283255"/>
    </source>
</evidence>
<dbReference type="AlphaFoldDB" id="A0A418YCZ5"/>
<sequence>MSFLPHASIENLRRRAQIVQSIRQFFATRNVMEVDTPAMSQASITDYHLVPFQTEFVGPGASQGQTLFLQTSPEFHMKRLLAAGSGAIYQMAKAFRNEESGRYHNPEFTMLEWYQPGYDHFALMAELAELVQLLLNCDQPLQISYQQAFVQHLGFDPLTISLSELIEQACHYGFADIAKDADKDTLLQLLFCTEIEPKIGQQAPCFVYDFPASQAALANISPTDNRVAERFELYFKGIELANGFHELTDAQEQLARFQQDNAQRAAAGKPVMPIDRHLIAALQQGLPQCAGVAVGVDRLVMLALQVDSIEQVLSFAVTRA</sequence>
<protein>
    <submittedName>
        <fullName evidence="7">Elongation factor P--(R)-beta-lysine ligase</fullName>
    </submittedName>
</protein>
<dbReference type="GO" id="GO:0005524">
    <property type="term" value="F:ATP binding"/>
    <property type="evidence" value="ECO:0007669"/>
    <property type="project" value="UniProtKB-KW"/>
</dbReference>
<keyword evidence="7" id="KW-0648">Protein biosynthesis</keyword>
<dbReference type="GO" id="GO:0005829">
    <property type="term" value="C:cytosol"/>
    <property type="evidence" value="ECO:0007669"/>
    <property type="project" value="TreeGrafter"/>
</dbReference>
<dbReference type="InterPro" id="IPR045864">
    <property type="entry name" value="aa-tRNA-synth_II/BPL/LPL"/>
</dbReference>
<dbReference type="PROSITE" id="PS50862">
    <property type="entry name" value="AA_TRNA_LIGASE_II"/>
    <property type="match status" value="1"/>
</dbReference>
<dbReference type="GO" id="GO:0003746">
    <property type="term" value="F:translation elongation factor activity"/>
    <property type="evidence" value="ECO:0007669"/>
    <property type="project" value="UniProtKB-KW"/>
</dbReference>
<comment type="subunit">
    <text evidence="1">Homodimer.</text>
</comment>
<dbReference type="NCBIfam" id="TIGR00462">
    <property type="entry name" value="genX"/>
    <property type="match status" value="1"/>
</dbReference>
<name>A0A418YCZ5_9GAMM</name>
<keyword evidence="3" id="KW-0547">Nucleotide-binding</keyword>
<comment type="caution">
    <text evidence="7">The sequence shown here is derived from an EMBL/GenBank/DDBJ whole genome shotgun (WGS) entry which is preliminary data.</text>
</comment>
<evidence type="ECO:0000256" key="1">
    <source>
        <dbReference type="ARBA" id="ARBA00011738"/>
    </source>
</evidence>
<dbReference type="EMBL" id="QZCH01000018">
    <property type="protein sequence ID" value="RJG42376.1"/>
    <property type="molecule type" value="Genomic_DNA"/>
</dbReference>
<dbReference type="InterPro" id="IPR004364">
    <property type="entry name" value="Aa-tRNA-synt_II"/>
</dbReference>
<gene>
    <name evidence="7" type="ORF">D1Z90_13545</name>
</gene>
<keyword evidence="2 7" id="KW-0436">Ligase</keyword>
<dbReference type="OrthoDB" id="9802326at2"/>
<evidence type="ECO:0000313" key="7">
    <source>
        <dbReference type="EMBL" id="RJG42376.1"/>
    </source>
</evidence>
<dbReference type="InterPro" id="IPR004525">
    <property type="entry name" value="EpmA"/>
</dbReference>
<evidence type="ECO:0000259" key="6">
    <source>
        <dbReference type="PROSITE" id="PS50862"/>
    </source>
</evidence>
<proteinExistence type="predicted"/>
<dbReference type="PANTHER" id="PTHR42918:SF6">
    <property type="entry name" value="ELONGATION FACTOR P--(R)-BETA-LYSINE LIGASE"/>
    <property type="match status" value="1"/>
</dbReference>
<evidence type="ECO:0000256" key="5">
    <source>
        <dbReference type="ARBA" id="ARBA00052794"/>
    </source>
</evidence>
<dbReference type="Gene3D" id="3.30.930.10">
    <property type="entry name" value="Bira Bifunctional Protein, Domain 2"/>
    <property type="match status" value="1"/>
</dbReference>
<keyword evidence="8" id="KW-1185">Reference proteome</keyword>
<dbReference type="PANTHER" id="PTHR42918">
    <property type="entry name" value="LYSYL-TRNA SYNTHETASE"/>
    <property type="match status" value="1"/>
</dbReference>